<accession>E4N488</accession>
<reference evidence="7 8" key="1">
    <citation type="journal article" date="2010" name="DNA Res.">
        <title>Genome sequence of Kitasatospora setae NBRC 14216T: an evolutionary snapshot of the family Streptomycetaceae.</title>
        <authorList>
            <person name="Ichikawa N."/>
            <person name="Oguchi A."/>
            <person name="Ikeda H."/>
            <person name="Ishikawa J."/>
            <person name="Kitani S."/>
            <person name="Watanabe Y."/>
            <person name="Nakamura S."/>
            <person name="Katano Y."/>
            <person name="Kishi E."/>
            <person name="Sasagawa M."/>
            <person name="Ankai A."/>
            <person name="Fukui S."/>
            <person name="Hashimoto Y."/>
            <person name="Kamata S."/>
            <person name="Otoguro M."/>
            <person name="Tanikawa S."/>
            <person name="Nihira T."/>
            <person name="Horinouchi S."/>
            <person name="Ohnishi Y."/>
            <person name="Hayakawa M."/>
            <person name="Kuzuyama T."/>
            <person name="Arisawa A."/>
            <person name="Nomoto F."/>
            <person name="Miura H."/>
            <person name="Takahashi Y."/>
            <person name="Fujita N."/>
        </authorList>
    </citation>
    <scope>NUCLEOTIDE SEQUENCE [LARGE SCALE GENOMIC DNA]</scope>
    <source>
        <strain evidence="8">ATCC 33774 / DSM 43861 / JCM 3304 / KCC A-0304 / NBRC 14216 / KM-6054</strain>
    </source>
</reference>
<keyword evidence="4" id="KW-0804">Transcription</keyword>
<dbReference type="PROSITE" id="PS50931">
    <property type="entry name" value="HTH_LYSR"/>
    <property type="match status" value="1"/>
</dbReference>
<feature type="region of interest" description="Disordered" evidence="5">
    <location>
        <begin position="1"/>
        <end position="30"/>
    </location>
</feature>
<dbReference type="eggNOG" id="COG0583">
    <property type="taxonomic scope" value="Bacteria"/>
</dbReference>
<keyword evidence="2" id="KW-0805">Transcription regulation</keyword>
<evidence type="ECO:0000313" key="7">
    <source>
        <dbReference type="EMBL" id="BAJ26019.1"/>
    </source>
</evidence>
<keyword evidence="3" id="KW-0238">DNA-binding</keyword>
<dbReference type="FunFam" id="1.10.10.10:FF:000001">
    <property type="entry name" value="LysR family transcriptional regulator"/>
    <property type="match status" value="1"/>
</dbReference>
<dbReference type="InterPro" id="IPR000847">
    <property type="entry name" value="LysR_HTH_N"/>
</dbReference>
<evidence type="ECO:0000256" key="3">
    <source>
        <dbReference type="ARBA" id="ARBA00023125"/>
    </source>
</evidence>
<dbReference type="AlphaFoldDB" id="E4N488"/>
<dbReference type="PANTHER" id="PTHR30126">
    <property type="entry name" value="HTH-TYPE TRANSCRIPTIONAL REGULATOR"/>
    <property type="match status" value="1"/>
</dbReference>
<name>E4N488_KITSK</name>
<evidence type="ECO:0000256" key="4">
    <source>
        <dbReference type="ARBA" id="ARBA00023163"/>
    </source>
</evidence>
<dbReference type="EMBL" id="AP010968">
    <property type="protein sequence ID" value="BAJ26019.1"/>
    <property type="molecule type" value="Genomic_DNA"/>
</dbReference>
<dbReference type="Pfam" id="PF03466">
    <property type="entry name" value="LysR_substrate"/>
    <property type="match status" value="1"/>
</dbReference>
<evidence type="ECO:0000259" key="6">
    <source>
        <dbReference type="PROSITE" id="PS50931"/>
    </source>
</evidence>
<organism evidence="7 8">
    <name type="scientific">Kitasatospora setae (strain ATCC 33774 / DSM 43861 / JCM 3304 / KCC A-0304 / NBRC 14216 / KM-6054)</name>
    <name type="common">Streptomyces setae</name>
    <dbReference type="NCBI Taxonomy" id="452652"/>
    <lineage>
        <taxon>Bacteria</taxon>
        <taxon>Bacillati</taxon>
        <taxon>Actinomycetota</taxon>
        <taxon>Actinomycetes</taxon>
        <taxon>Kitasatosporales</taxon>
        <taxon>Streptomycetaceae</taxon>
        <taxon>Kitasatospora</taxon>
    </lineage>
</organism>
<dbReference type="GO" id="GO:0000976">
    <property type="term" value="F:transcription cis-regulatory region binding"/>
    <property type="evidence" value="ECO:0007669"/>
    <property type="project" value="TreeGrafter"/>
</dbReference>
<keyword evidence="8" id="KW-1185">Reference proteome</keyword>
<evidence type="ECO:0000256" key="2">
    <source>
        <dbReference type="ARBA" id="ARBA00023015"/>
    </source>
</evidence>
<proteinExistence type="inferred from homology"/>
<evidence type="ECO:0000313" key="8">
    <source>
        <dbReference type="Proteomes" id="UP000007076"/>
    </source>
</evidence>
<evidence type="ECO:0000256" key="1">
    <source>
        <dbReference type="ARBA" id="ARBA00009437"/>
    </source>
</evidence>
<dbReference type="InterPro" id="IPR036390">
    <property type="entry name" value="WH_DNA-bd_sf"/>
</dbReference>
<evidence type="ECO:0000256" key="5">
    <source>
        <dbReference type="SAM" id="MobiDB-lite"/>
    </source>
</evidence>
<dbReference type="PANTHER" id="PTHR30126:SF40">
    <property type="entry name" value="HTH-TYPE TRANSCRIPTIONAL REGULATOR GLTR"/>
    <property type="match status" value="1"/>
</dbReference>
<feature type="domain" description="HTH lysR-type" evidence="6">
    <location>
        <begin position="43"/>
        <end position="100"/>
    </location>
</feature>
<dbReference type="KEGG" id="ksk:KSE_01680"/>
<dbReference type="HOGENOM" id="CLU_039613_6_1_11"/>
<dbReference type="Pfam" id="PF00126">
    <property type="entry name" value="HTH_1"/>
    <property type="match status" value="1"/>
</dbReference>
<sequence>MIDRPSRTVRSAQPNAYPGRRGWDGGTAGRRARKAARKAERPVELRQLRTFEAVVEHRTVTEAAGALGLAPSSVSEQIRALETSLGTALFDRRPRGMALTPAGQRLLPWAARLREQAEQARHETATEHPTVRLGALESLAATHLPPLLAQLADRRPELRVTLQIGSDRGALLADLAGGTLDATLLLDTAGALGGLGFPLPPADLEHLDLRDVPLVLVAAPDHPRRHHTGLRPADLLGTRLLVGSPQCSFALAGHRHFGDRLERLHTGGVTVTRACAERGLGMALLPEFTVREQLAAGTLAPLHLADPPPPLRLRLVWRRDEERARPGLRDVLYGISGTAGAAG</sequence>
<dbReference type="CDD" id="cd05466">
    <property type="entry name" value="PBP2_LTTR_substrate"/>
    <property type="match status" value="1"/>
</dbReference>
<dbReference type="STRING" id="452652.KSE_01680"/>
<dbReference type="Gene3D" id="3.40.190.10">
    <property type="entry name" value="Periplasmic binding protein-like II"/>
    <property type="match status" value="2"/>
</dbReference>
<dbReference type="Proteomes" id="UP000007076">
    <property type="component" value="Chromosome"/>
</dbReference>
<dbReference type="PATRIC" id="fig|452652.3.peg.160"/>
<dbReference type="InterPro" id="IPR005119">
    <property type="entry name" value="LysR_subst-bd"/>
</dbReference>
<dbReference type="InterPro" id="IPR036388">
    <property type="entry name" value="WH-like_DNA-bd_sf"/>
</dbReference>
<dbReference type="SUPFAM" id="SSF46785">
    <property type="entry name" value="Winged helix' DNA-binding domain"/>
    <property type="match status" value="1"/>
</dbReference>
<dbReference type="SUPFAM" id="SSF53850">
    <property type="entry name" value="Periplasmic binding protein-like II"/>
    <property type="match status" value="1"/>
</dbReference>
<gene>
    <name evidence="7" type="ordered locus">KSE_01680</name>
</gene>
<dbReference type="GO" id="GO:0003700">
    <property type="term" value="F:DNA-binding transcription factor activity"/>
    <property type="evidence" value="ECO:0007669"/>
    <property type="project" value="InterPro"/>
</dbReference>
<dbReference type="Gene3D" id="1.10.10.10">
    <property type="entry name" value="Winged helix-like DNA-binding domain superfamily/Winged helix DNA-binding domain"/>
    <property type="match status" value="1"/>
</dbReference>
<comment type="similarity">
    <text evidence="1">Belongs to the LysR transcriptional regulatory family.</text>
</comment>
<protein>
    <submittedName>
        <fullName evidence="7">Putative LysR family transcriptional regulator</fullName>
    </submittedName>
</protein>